<dbReference type="CDD" id="cd05271">
    <property type="entry name" value="NDUFA9_like_SDR_a"/>
    <property type="match status" value="1"/>
</dbReference>
<dbReference type="PANTHER" id="PTHR12126:SF11">
    <property type="entry name" value="NADH DEHYDROGENASE [UBIQUINONE] 1 ALPHA SUBCOMPLEX SUBUNIT 9, MITOCHONDRIAL"/>
    <property type="match status" value="1"/>
</dbReference>
<dbReference type="InterPro" id="IPR051207">
    <property type="entry name" value="ComplexI_NDUFA9_subunit"/>
</dbReference>
<accession>A0ABD5YL84</accession>
<dbReference type="AlphaFoldDB" id="A0ABD5YL84"/>
<dbReference type="Proteomes" id="UP001596417">
    <property type="component" value="Unassembled WGS sequence"/>
</dbReference>
<dbReference type="InterPro" id="IPR036291">
    <property type="entry name" value="NAD(P)-bd_dom_sf"/>
</dbReference>
<evidence type="ECO:0000313" key="2">
    <source>
        <dbReference type="EMBL" id="MFC7190124.1"/>
    </source>
</evidence>
<dbReference type="InterPro" id="IPR016040">
    <property type="entry name" value="NAD(P)-bd_dom"/>
</dbReference>
<dbReference type="Gene3D" id="3.40.50.720">
    <property type="entry name" value="NAD(P)-binding Rossmann-like Domain"/>
    <property type="match status" value="1"/>
</dbReference>
<sequence>MNVIVVGGTGFIGRPLTHELIDRGHSVTVLSRSPSSVPDGVRSVSGDVRNAESISDAFEGMEAVINLVALSPLFEPSGNVTHKAVHLDGTRNIVEAAKANGVEKIVQMSALGADPDGATAYIRAKGQAEAVVTESPIDQVIVRPSVVFGEGGEFVSFTKALTTPYITGLPGGGGTRFQPIWVGDLVPMLAAVTEDGTYVGKTLELGGPETLTLTEITRLVYRTDGKRVVVLPIPMLFARIGLTIASVIPGVPMGPDQYRSLKFDNTVSDNDVTAFGETADNLRTLTDYLEHDSQRPS</sequence>
<dbReference type="FunFam" id="3.40.50.720:FF:000702">
    <property type="entry name" value="NADH dehydrogenase (Ubiquinone)"/>
    <property type="match status" value="1"/>
</dbReference>
<proteinExistence type="predicted"/>
<name>A0ABD5YL84_9EURY</name>
<protein>
    <submittedName>
        <fullName evidence="2">Complex I NDUFA9 subunit family protein</fullName>
    </submittedName>
</protein>
<comment type="caution">
    <text evidence="2">The sequence shown here is derived from an EMBL/GenBank/DDBJ whole genome shotgun (WGS) entry which is preliminary data.</text>
</comment>
<feature type="domain" description="NAD(P)-binding" evidence="1">
    <location>
        <begin position="7"/>
        <end position="146"/>
    </location>
</feature>
<dbReference type="GeneID" id="76199704"/>
<organism evidence="2 3">
    <name type="scientific">Halocatena marina</name>
    <dbReference type="NCBI Taxonomy" id="2934937"/>
    <lineage>
        <taxon>Archaea</taxon>
        <taxon>Methanobacteriati</taxon>
        <taxon>Methanobacteriota</taxon>
        <taxon>Stenosarchaea group</taxon>
        <taxon>Halobacteria</taxon>
        <taxon>Halobacteriales</taxon>
        <taxon>Natronomonadaceae</taxon>
        <taxon>Halocatena</taxon>
    </lineage>
</organism>
<dbReference type="RefSeq" id="WP_264556225.1">
    <property type="nucleotide sequence ID" value="NZ_CP109979.1"/>
</dbReference>
<keyword evidence="3" id="KW-1185">Reference proteome</keyword>
<evidence type="ECO:0000313" key="3">
    <source>
        <dbReference type="Proteomes" id="UP001596417"/>
    </source>
</evidence>
<dbReference type="EMBL" id="JBHTAX010000001">
    <property type="protein sequence ID" value="MFC7190124.1"/>
    <property type="molecule type" value="Genomic_DNA"/>
</dbReference>
<dbReference type="Pfam" id="PF13460">
    <property type="entry name" value="NAD_binding_10"/>
    <property type="match status" value="1"/>
</dbReference>
<gene>
    <name evidence="2" type="ORF">ACFQL7_09845</name>
</gene>
<reference evidence="2 3" key="1">
    <citation type="journal article" date="2019" name="Int. J. Syst. Evol. Microbiol.">
        <title>The Global Catalogue of Microorganisms (GCM) 10K type strain sequencing project: providing services to taxonomists for standard genome sequencing and annotation.</title>
        <authorList>
            <consortium name="The Broad Institute Genomics Platform"/>
            <consortium name="The Broad Institute Genome Sequencing Center for Infectious Disease"/>
            <person name="Wu L."/>
            <person name="Ma J."/>
        </authorList>
    </citation>
    <scope>NUCLEOTIDE SEQUENCE [LARGE SCALE GENOMIC DNA]</scope>
    <source>
        <strain evidence="2 3">RDMS1</strain>
    </source>
</reference>
<dbReference type="PANTHER" id="PTHR12126">
    <property type="entry name" value="NADH-UBIQUINONE OXIDOREDUCTASE 39 KDA SUBUNIT-RELATED"/>
    <property type="match status" value="1"/>
</dbReference>
<evidence type="ECO:0000259" key="1">
    <source>
        <dbReference type="Pfam" id="PF13460"/>
    </source>
</evidence>
<dbReference type="SUPFAM" id="SSF51735">
    <property type="entry name" value="NAD(P)-binding Rossmann-fold domains"/>
    <property type="match status" value="1"/>
</dbReference>